<evidence type="ECO:0000256" key="5">
    <source>
        <dbReference type="ARBA" id="ARBA00010485"/>
    </source>
</evidence>
<evidence type="ECO:0000313" key="22">
    <source>
        <dbReference type="EMBL" id="GAC26928.1"/>
    </source>
</evidence>
<keyword evidence="10 20" id="KW-0285">Flavoprotein</keyword>
<keyword evidence="23" id="KW-1185">Reference proteome</keyword>
<evidence type="ECO:0000256" key="12">
    <source>
        <dbReference type="ARBA" id="ARBA00022857"/>
    </source>
</evidence>
<evidence type="ECO:0000256" key="11">
    <source>
        <dbReference type="ARBA" id="ARBA00022827"/>
    </source>
</evidence>
<dbReference type="InterPro" id="IPR036635">
    <property type="entry name" value="MurB_C_sf"/>
</dbReference>
<reference evidence="23" key="1">
    <citation type="journal article" date="2014" name="Environ. Microbiol.">
        <title>Comparative genomics of the marine bacterial genus Glaciecola reveals the high degree of genomic diversity and genomic characteristic for cold adaptation.</title>
        <authorList>
            <person name="Qin Q.L."/>
            <person name="Xie B.B."/>
            <person name="Yu Y."/>
            <person name="Shu Y.L."/>
            <person name="Rong J.C."/>
            <person name="Zhang Y.J."/>
            <person name="Zhao D.L."/>
            <person name="Chen X.L."/>
            <person name="Zhang X.Y."/>
            <person name="Chen B."/>
            <person name="Zhou B.C."/>
            <person name="Zhang Y.Z."/>
        </authorList>
    </citation>
    <scope>NUCLEOTIDE SEQUENCE [LARGE SCALE GENOMIC DNA]</scope>
    <source>
        <strain evidence="23">ACAM 615</strain>
    </source>
</reference>
<dbReference type="GO" id="GO:0008762">
    <property type="term" value="F:UDP-N-acetylmuramate dehydrogenase activity"/>
    <property type="evidence" value="ECO:0007669"/>
    <property type="project" value="UniProtKB-UniRule"/>
</dbReference>
<dbReference type="GO" id="GO:0008360">
    <property type="term" value="P:regulation of cell shape"/>
    <property type="evidence" value="ECO:0007669"/>
    <property type="project" value="UniProtKB-KW"/>
</dbReference>
<evidence type="ECO:0000256" key="15">
    <source>
        <dbReference type="ARBA" id="ARBA00023002"/>
    </source>
</evidence>
<comment type="pathway">
    <text evidence="4 20">Cell wall biogenesis; peptidoglycan biosynthesis.</text>
</comment>
<feature type="active site" description="Proton donor" evidence="20">
    <location>
        <position position="226"/>
    </location>
</feature>
<dbReference type="InterPro" id="IPR016169">
    <property type="entry name" value="FAD-bd_PCMH_sub2"/>
</dbReference>
<dbReference type="GO" id="GO:0005829">
    <property type="term" value="C:cytosol"/>
    <property type="evidence" value="ECO:0007669"/>
    <property type="project" value="TreeGrafter"/>
</dbReference>
<keyword evidence="12 20" id="KW-0521">NADP</keyword>
<evidence type="ECO:0000259" key="21">
    <source>
        <dbReference type="PROSITE" id="PS51387"/>
    </source>
</evidence>
<dbReference type="Pfam" id="PF01565">
    <property type="entry name" value="FAD_binding_4"/>
    <property type="match status" value="1"/>
</dbReference>
<keyword evidence="14 20" id="KW-0573">Peptidoglycan synthesis</keyword>
<comment type="cofactor">
    <cofactor evidence="1 20">
        <name>FAD</name>
        <dbReference type="ChEBI" id="CHEBI:57692"/>
    </cofactor>
</comment>
<protein>
    <recommendedName>
        <fullName evidence="7 20">UDP-N-acetylenolpyruvoylglucosamine reductase</fullName>
        <ecNumber evidence="6 20">1.3.1.98</ecNumber>
    </recommendedName>
    <alternativeName>
        <fullName evidence="18 20">UDP-N-acetylmuramate dehydrogenase</fullName>
    </alternativeName>
</protein>
<evidence type="ECO:0000256" key="18">
    <source>
        <dbReference type="ARBA" id="ARBA00031026"/>
    </source>
</evidence>
<keyword evidence="15 20" id="KW-0560">Oxidoreductase</keyword>
<dbReference type="STRING" id="1121922.GCA_000428905_03846"/>
<comment type="catalytic activity">
    <reaction evidence="19 20">
        <text>UDP-N-acetyl-alpha-D-muramate + NADP(+) = UDP-N-acetyl-3-O-(1-carboxyvinyl)-alpha-D-glucosamine + NADPH + H(+)</text>
        <dbReference type="Rhea" id="RHEA:12248"/>
        <dbReference type="ChEBI" id="CHEBI:15378"/>
        <dbReference type="ChEBI" id="CHEBI:57783"/>
        <dbReference type="ChEBI" id="CHEBI:58349"/>
        <dbReference type="ChEBI" id="CHEBI:68483"/>
        <dbReference type="ChEBI" id="CHEBI:70757"/>
        <dbReference type="EC" id="1.3.1.98"/>
    </reaction>
</comment>
<evidence type="ECO:0000256" key="1">
    <source>
        <dbReference type="ARBA" id="ARBA00001974"/>
    </source>
</evidence>
<dbReference type="InterPro" id="IPR003170">
    <property type="entry name" value="MurB"/>
</dbReference>
<dbReference type="PANTHER" id="PTHR21071">
    <property type="entry name" value="UDP-N-ACETYLENOLPYRUVOYLGLUCOSAMINE REDUCTASE"/>
    <property type="match status" value="1"/>
</dbReference>
<keyword evidence="8 20" id="KW-0963">Cytoplasm</keyword>
<dbReference type="Gene3D" id="3.30.465.10">
    <property type="match status" value="1"/>
</dbReference>
<evidence type="ECO:0000256" key="2">
    <source>
        <dbReference type="ARBA" id="ARBA00003921"/>
    </source>
</evidence>
<dbReference type="GO" id="GO:0071555">
    <property type="term" value="P:cell wall organization"/>
    <property type="evidence" value="ECO:0007669"/>
    <property type="project" value="UniProtKB-KW"/>
</dbReference>
<evidence type="ECO:0000256" key="9">
    <source>
        <dbReference type="ARBA" id="ARBA00022618"/>
    </source>
</evidence>
<dbReference type="InterPro" id="IPR016166">
    <property type="entry name" value="FAD-bd_PCMH"/>
</dbReference>
<evidence type="ECO:0000256" key="6">
    <source>
        <dbReference type="ARBA" id="ARBA00012518"/>
    </source>
</evidence>
<dbReference type="PANTHER" id="PTHR21071:SF4">
    <property type="entry name" value="UDP-N-ACETYLENOLPYRUVOYLGLUCOSAMINE REDUCTASE"/>
    <property type="match status" value="1"/>
</dbReference>
<evidence type="ECO:0000256" key="10">
    <source>
        <dbReference type="ARBA" id="ARBA00022630"/>
    </source>
</evidence>
<dbReference type="PROSITE" id="PS51387">
    <property type="entry name" value="FAD_PCMH"/>
    <property type="match status" value="1"/>
</dbReference>
<evidence type="ECO:0000256" key="3">
    <source>
        <dbReference type="ARBA" id="ARBA00004496"/>
    </source>
</evidence>
<keyword evidence="17 20" id="KW-0961">Cell wall biogenesis/degradation</keyword>
<dbReference type="SUPFAM" id="SSF56176">
    <property type="entry name" value="FAD-binding/transporter-associated domain-like"/>
    <property type="match status" value="1"/>
</dbReference>
<dbReference type="Gene3D" id="3.30.43.10">
    <property type="entry name" value="Uridine Diphospho-n-acetylenolpyruvylglucosamine Reductase, domain 2"/>
    <property type="match status" value="1"/>
</dbReference>
<evidence type="ECO:0000256" key="19">
    <source>
        <dbReference type="ARBA" id="ARBA00048914"/>
    </source>
</evidence>
<feature type="domain" description="FAD-binding PCMH-type" evidence="21">
    <location>
        <begin position="14"/>
        <end position="182"/>
    </location>
</feature>
<comment type="subcellular location">
    <subcellularLocation>
        <location evidence="3 20">Cytoplasm</location>
    </subcellularLocation>
</comment>
<dbReference type="Pfam" id="PF02873">
    <property type="entry name" value="MurB_C"/>
    <property type="match status" value="1"/>
</dbReference>
<evidence type="ECO:0000256" key="20">
    <source>
        <dbReference type="HAMAP-Rule" id="MF_00037"/>
    </source>
</evidence>
<dbReference type="RefSeq" id="WP_006007958.1">
    <property type="nucleotide sequence ID" value="NZ_AUAV01000030.1"/>
</dbReference>
<dbReference type="NCBIfam" id="TIGR00179">
    <property type="entry name" value="murB"/>
    <property type="match status" value="1"/>
</dbReference>
<organism evidence="22 23">
    <name type="scientific">Brumicola pallidula DSM 14239 = ACAM 615</name>
    <dbReference type="NCBI Taxonomy" id="1121922"/>
    <lineage>
        <taxon>Bacteria</taxon>
        <taxon>Pseudomonadati</taxon>
        <taxon>Pseudomonadota</taxon>
        <taxon>Gammaproteobacteria</taxon>
        <taxon>Alteromonadales</taxon>
        <taxon>Alteromonadaceae</taxon>
        <taxon>Brumicola</taxon>
    </lineage>
</organism>
<dbReference type="AlphaFoldDB" id="K6ZD91"/>
<evidence type="ECO:0000256" key="4">
    <source>
        <dbReference type="ARBA" id="ARBA00004752"/>
    </source>
</evidence>
<evidence type="ECO:0000256" key="7">
    <source>
        <dbReference type="ARBA" id="ARBA00015188"/>
    </source>
</evidence>
<dbReference type="SUPFAM" id="SSF56194">
    <property type="entry name" value="Uridine diphospho-N-Acetylenolpyruvylglucosamine reductase, MurB, C-terminal domain"/>
    <property type="match status" value="1"/>
</dbReference>
<dbReference type="InterPro" id="IPR011601">
    <property type="entry name" value="MurB_C"/>
</dbReference>
<dbReference type="GO" id="GO:0051301">
    <property type="term" value="P:cell division"/>
    <property type="evidence" value="ECO:0007669"/>
    <property type="project" value="UniProtKB-KW"/>
</dbReference>
<dbReference type="InterPro" id="IPR006094">
    <property type="entry name" value="Oxid_FAD_bind_N"/>
</dbReference>
<proteinExistence type="inferred from homology"/>
<dbReference type="HAMAP" id="MF_00037">
    <property type="entry name" value="MurB"/>
    <property type="match status" value="1"/>
</dbReference>
<dbReference type="GO" id="GO:0009252">
    <property type="term" value="P:peptidoglycan biosynthetic process"/>
    <property type="evidence" value="ECO:0007669"/>
    <property type="project" value="UniProtKB-UniRule"/>
</dbReference>
<feature type="active site" evidence="20">
    <location>
        <position position="158"/>
    </location>
</feature>
<comment type="function">
    <text evidence="2 20">Cell wall formation.</text>
</comment>
<name>K6ZD91_9ALTE</name>
<keyword evidence="16 20" id="KW-0131">Cell cycle</keyword>
<keyword evidence="11 20" id="KW-0274">FAD</keyword>
<dbReference type="GO" id="GO:0071949">
    <property type="term" value="F:FAD binding"/>
    <property type="evidence" value="ECO:0007669"/>
    <property type="project" value="InterPro"/>
</dbReference>
<keyword evidence="9 20" id="KW-0132">Cell division</keyword>
<sequence length="334" mass="37374">MTLVPLKKLHTFGFDTLAQDLVEIHTKDDLVSIFERLKTKQYYLLGEGSNSIFLEDFAGTIVLNKLTGIEVHENENETSLSVGSGESWHNLVEYTLSIGAYGFENLALIPGTVGGAPIQNIGAYGVEIEKFIVSVEYYDIHLNSFHMLNHQECHFVYRDSIFKRQLFNKAVITKVNFILPKNNKVEHSYVPLNQLVNPTPVDIFNKVIEVRTAKLPNPKVVGNAGSFFKNPVVTNNILNDIERRYTAVPHHKISNTSVKIPAAWLIDQLGFKGKMYLGVKCHEKQPLVLVNTGSGNGKGLLMLARQIKLDVSNEFAIELENEVRLVGKSGLIDL</sequence>
<dbReference type="Gene3D" id="3.90.78.10">
    <property type="entry name" value="UDP-N-acetylenolpyruvoylglucosamine reductase, C-terminal domain"/>
    <property type="match status" value="1"/>
</dbReference>
<evidence type="ECO:0000256" key="14">
    <source>
        <dbReference type="ARBA" id="ARBA00022984"/>
    </source>
</evidence>
<dbReference type="NCBIfam" id="NF000755">
    <property type="entry name" value="PRK00046.1"/>
    <property type="match status" value="1"/>
</dbReference>
<dbReference type="InterPro" id="IPR016167">
    <property type="entry name" value="FAD-bd_PCMH_sub1"/>
</dbReference>
<keyword evidence="13 20" id="KW-0133">Cell shape</keyword>
<accession>K6ZD91</accession>
<dbReference type="Proteomes" id="UP000006251">
    <property type="component" value="Unassembled WGS sequence"/>
</dbReference>
<evidence type="ECO:0000256" key="13">
    <source>
        <dbReference type="ARBA" id="ARBA00022960"/>
    </source>
</evidence>
<evidence type="ECO:0000256" key="8">
    <source>
        <dbReference type="ARBA" id="ARBA00022490"/>
    </source>
</evidence>
<dbReference type="InterPro" id="IPR036318">
    <property type="entry name" value="FAD-bd_PCMH-like_sf"/>
</dbReference>
<comment type="caution">
    <text evidence="22">The sequence shown here is derived from an EMBL/GenBank/DDBJ whole genome shotgun (WGS) entry which is preliminary data.</text>
</comment>
<evidence type="ECO:0000256" key="16">
    <source>
        <dbReference type="ARBA" id="ARBA00023306"/>
    </source>
</evidence>
<comment type="similarity">
    <text evidence="5 20">Belongs to the MurB family.</text>
</comment>
<evidence type="ECO:0000313" key="23">
    <source>
        <dbReference type="Proteomes" id="UP000006251"/>
    </source>
</evidence>
<dbReference type="EC" id="1.3.1.98" evidence="6 20"/>
<dbReference type="EMBL" id="BAEQ01000003">
    <property type="protein sequence ID" value="GAC26928.1"/>
    <property type="molecule type" value="Genomic_DNA"/>
</dbReference>
<feature type="active site" evidence="20">
    <location>
        <position position="322"/>
    </location>
</feature>
<evidence type="ECO:0000256" key="17">
    <source>
        <dbReference type="ARBA" id="ARBA00023316"/>
    </source>
</evidence>
<dbReference type="UniPathway" id="UPA00219"/>
<gene>
    <name evidence="20 22" type="primary">murB</name>
    <name evidence="22" type="ORF">GPAL_0046</name>
</gene>